<keyword evidence="3" id="KW-1185">Reference proteome</keyword>
<accession>A0A1Y3ANQ3</accession>
<evidence type="ECO:0000256" key="1">
    <source>
        <dbReference type="SAM" id="Phobius"/>
    </source>
</evidence>
<gene>
    <name evidence="2" type="ORF">BLA29_000189</name>
</gene>
<protein>
    <submittedName>
        <fullName evidence="2">Uncharacterized protein</fullName>
    </submittedName>
</protein>
<reference evidence="2 3" key="1">
    <citation type="submission" date="2017-03" db="EMBL/GenBank/DDBJ databases">
        <title>Genome Survey of Euroglyphus maynei.</title>
        <authorList>
            <person name="Arlian L.G."/>
            <person name="Morgan M.S."/>
            <person name="Rider S.D."/>
        </authorList>
    </citation>
    <scope>NUCLEOTIDE SEQUENCE [LARGE SCALE GENOMIC DNA]</scope>
    <source>
        <strain evidence="2">Arlian Lab</strain>
        <tissue evidence="2">Whole body</tissue>
    </source>
</reference>
<proteinExistence type="predicted"/>
<organism evidence="2 3">
    <name type="scientific">Euroglyphus maynei</name>
    <name type="common">Mayne's house dust mite</name>
    <dbReference type="NCBI Taxonomy" id="6958"/>
    <lineage>
        <taxon>Eukaryota</taxon>
        <taxon>Metazoa</taxon>
        <taxon>Ecdysozoa</taxon>
        <taxon>Arthropoda</taxon>
        <taxon>Chelicerata</taxon>
        <taxon>Arachnida</taxon>
        <taxon>Acari</taxon>
        <taxon>Acariformes</taxon>
        <taxon>Sarcoptiformes</taxon>
        <taxon>Astigmata</taxon>
        <taxon>Psoroptidia</taxon>
        <taxon>Analgoidea</taxon>
        <taxon>Pyroglyphidae</taxon>
        <taxon>Pyroglyphinae</taxon>
        <taxon>Euroglyphus</taxon>
    </lineage>
</organism>
<keyword evidence="1" id="KW-0812">Transmembrane</keyword>
<evidence type="ECO:0000313" key="2">
    <source>
        <dbReference type="EMBL" id="OTF69647.1"/>
    </source>
</evidence>
<dbReference type="Proteomes" id="UP000194236">
    <property type="component" value="Unassembled WGS sequence"/>
</dbReference>
<name>A0A1Y3ANQ3_EURMA</name>
<keyword evidence="1" id="KW-0472">Membrane</keyword>
<dbReference type="AlphaFoldDB" id="A0A1Y3ANQ3"/>
<comment type="caution">
    <text evidence="2">The sequence shown here is derived from an EMBL/GenBank/DDBJ whole genome shotgun (WGS) entry which is preliminary data.</text>
</comment>
<keyword evidence="1" id="KW-1133">Transmembrane helix</keyword>
<evidence type="ECO:0000313" key="3">
    <source>
        <dbReference type="Proteomes" id="UP000194236"/>
    </source>
</evidence>
<feature type="transmembrane region" description="Helical" evidence="1">
    <location>
        <begin position="385"/>
        <end position="407"/>
    </location>
</feature>
<sequence>MYFQQVIRPLRKNCPMKYDIEGTEVQHSLQRRGILTLAYGALKVVITVASVVGLLNLLNINNDYNYRQDQVALSRLQNEINRRMYSAIEKLHGEISGLKLEMEDQRITTMLEVQFSRTELLIHEMFDGQNRNFASQLDMLFPNITLGKNVPKKHWQLQGCHMREPEDDKPEKLQLQVGAVEVDKDYLLLQADAFAIGSVENQTGLEEICLSKYVGAKYLVYNRRTGCSKNTFFDPNSEKTTPFVYHSPECDTAPNVFKRSWERLMCDKKEYITPEEIVQVKTDDDYIYVYCFTQNITVSGKTSECRNKVYQFRRDQNITVNGQVRHFQRVKIDKHVNLDRDLSELVNDRMYRGEGAVINLEELGTLIKHREWLAERVSKVHLRKYFAWTIILTLLLVTTVGVVYAEYQRRKGISYRQKRKEALKMLERNVKVNSTII</sequence>
<dbReference type="EMBL" id="MUJZ01069400">
    <property type="protein sequence ID" value="OTF69647.1"/>
    <property type="molecule type" value="Genomic_DNA"/>
</dbReference>
<dbReference type="OrthoDB" id="6532006at2759"/>